<dbReference type="Gene3D" id="3.40.50.1820">
    <property type="entry name" value="alpha/beta hydrolase"/>
    <property type="match status" value="1"/>
</dbReference>
<sequence length="349" mass="37467">MVLPAAALSTRRPSRRSRACYAIARRTLLVQVRRSVAYQGDRAVEDRLASIGRRIDALARLQRLRPRRGLRTSRITLGRVTVETVRTAESAHRALSDGVILYLHGGGFFLGGFDTHSHVVVALARRTQLPVVHVEYRQHPDVTVDESVADCLRVYRWLMDQGADPATTVVAGDSAGGFLSFATVLAAAAQGMGTPAGVIGVSPLLELDGERRSGHPNFAEDRMGIGLALPMIVECVGPKNSDGHALSPVNGVLTDFPPSLIIAAESEALRCDAERMHEVLTDAGRSCTLKVWPGQLHAFPAFLPFLPESREARDCMVEFIQDCLGTSKRSAPATADTVTGSGSAKSPSA</sequence>
<proteinExistence type="inferred from homology"/>
<comment type="similarity">
    <text evidence="1">Belongs to the 'GDXG' lipolytic enzyme family.</text>
</comment>
<evidence type="ECO:0000256" key="1">
    <source>
        <dbReference type="ARBA" id="ARBA00010515"/>
    </source>
</evidence>
<feature type="region of interest" description="Disordered" evidence="3">
    <location>
        <begin position="329"/>
        <end position="349"/>
    </location>
</feature>
<dbReference type="InterPro" id="IPR029058">
    <property type="entry name" value="AB_hydrolase_fold"/>
</dbReference>
<feature type="compositionally biased region" description="Polar residues" evidence="3">
    <location>
        <begin position="336"/>
        <end position="349"/>
    </location>
</feature>
<dbReference type="STRING" id="146018.BN2156_00544"/>
<dbReference type="OrthoDB" id="128186at2"/>
<dbReference type="InterPro" id="IPR050300">
    <property type="entry name" value="GDXG_lipolytic_enzyme"/>
</dbReference>
<keyword evidence="6" id="KW-1185">Reference proteome</keyword>
<dbReference type="PANTHER" id="PTHR48081:SF30">
    <property type="entry name" value="ACETYL-HYDROLASE LIPR-RELATED"/>
    <property type="match status" value="1"/>
</dbReference>
<evidence type="ECO:0000313" key="6">
    <source>
        <dbReference type="Proteomes" id="UP000199147"/>
    </source>
</evidence>
<keyword evidence="2" id="KW-0378">Hydrolase</keyword>
<dbReference type="PANTHER" id="PTHR48081">
    <property type="entry name" value="AB HYDROLASE SUPERFAMILY PROTEIN C4A8.06C"/>
    <property type="match status" value="1"/>
</dbReference>
<dbReference type="Proteomes" id="UP000199147">
    <property type="component" value="Unassembled WGS sequence"/>
</dbReference>
<dbReference type="Pfam" id="PF07859">
    <property type="entry name" value="Abhydrolase_3"/>
    <property type="match status" value="1"/>
</dbReference>
<evidence type="ECO:0000259" key="4">
    <source>
        <dbReference type="Pfam" id="PF07859"/>
    </source>
</evidence>
<dbReference type="RefSeq" id="WP_090509961.1">
    <property type="nucleotide sequence ID" value="NZ_CWKH01000001.1"/>
</dbReference>
<evidence type="ECO:0000313" key="5">
    <source>
        <dbReference type="EMBL" id="CRZ13705.1"/>
    </source>
</evidence>
<dbReference type="InterPro" id="IPR013094">
    <property type="entry name" value="AB_hydrolase_3"/>
</dbReference>
<dbReference type="SUPFAM" id="SSF53474">
    <property type="entry name" value="alpha/beta-Hydrolases"/>
    <property type="match status" value="1"/>
</dbReference>
<evidence type="ECO:0000256" key="2">
    <source>
        <dbReference type="ARBA" id="ARBA00022801"/>
    </source>
</evidence>
<gene>
    <name evidence="5" type="primary">lipU_1</name>
    <name evidence="5" type="ORF">BN2156_00544</name>
</gene>
<feature type="domain" description="Alpha/beta hydrolase fold-3" evidence="4">
    <location>
        <begin position="100"/>
        <end position="299"/>
    </location>
</feature>
<protein>
    <submittedName>
        <fullName evidence="5">Lipase</fullName>
    </submittedName>
</protein>
<dbReference type="EMBL" id="CWKH01000001">
    <property type="protein sequence ID" value="CRZ13705.1"/>
    <property type="molecule type" value="Genomic_DNA"/>
</dbReference>
<reference evidence="6" key="1">
    <citation type="submission" date="2015-07" db="EMBL/GenBank/DDBJ databases">
        <authorList>
            <person name="Urmite Genomes"/>
        </authorList>
    </citation>
    <scope>NUCLEOTIDE SEQUENCE [LARGE SCALE GENOMIC DNA]</scope>
    <source>
        <strain evidence="6">type strain: ATCC 49404</strain>
    </source>
</reference>
<evidence type="ECO:0000256" key="3">
    <source>
        <dbReference type="SAM" id="MobiDB-lite"/>
    </source>
</evidence>
<dbReference type="GO" id="GO:0004806">
    <property type="term" value="F:triacylglycerol lipase activity"/>
    <property type="evidence" value="ECO:0007669"/>
    <property type="project" value="TreeGrafter"/>
</dbReference>
<accession>A0A0H5RHP3</accession>
<name>A0A0H5RHP3_9MYCO</name>
<dbReference type="AlphaFoldDB" id="A0A0H5RHP3"/>
<organism evidence="5 6">
    <name type="scientific">Mycolicibacterium neworleansense</name>
    <dbReference type="NCBI Taxonomy" id="146018"/>
    <lineage>
        <taxon>Bacteria</taxon>
        <taxon>Bacillati</taxon>
        <taxon>Actinomycetota</taxon>
        <taxon>Actinomycetes</taxon>
        <taxon>Mycobacteriales</taxon>
        <taxon>Mycobacteriaceae</taxon>
        <taxon>Mycolicibacterium</taxon>
    </lineage>
</organism>